<dbReference type="AlphaFoldDB" id="A0A9W6KL78"/>
<evidence type="ECO:0000256" key="2">
    <source>
        <dbReference type="ARBA" id="ARBA00023002"/>
    </source>
</evidence>
<dbReference type="InterPro" id="IPR036291">
    <property type="entry name" value="NAD(P)-bd_dom_sf"/>
</dbReference>
<dbReference type="PANTHER" id="PTHR24320:SF148">
    <property type="entry name" value="NAD(P)-BINDING ROSSMANN-FOLD SUPERFAMILY PROTEIN"/>
    <property type="match status" value="1"/>
</dbReference>
<evidence type="ECO:0000313" key="3">
    <source>
        <dbReference type="EMBL" id="GLL01524.1"/>
    </source>
</evidence>
<dbReference type="Gene3D" id="3.40.50.720">
    <property type="entry name" value="NAD(P)-binding Rossmann-like Domain"/>
    <property type="match status" value="1"/>
</dbReference>
<dbReference type="Proteomes" id="UP001143480">
    <property type="component" value="Unassembled WGS sequence"/>
</dbReference>
<dbReference type="EMBL" id="BSFP01000016">
    <property type="protein sequence ID" value="GLL01524.1"/>
    <property type="molecule type" value="Genomic_DNA"/>
</dbReference>
<evidence type="ECO:0000256" key="1">
    <source>
        <dbReference type="ARBA" id="ARBA00006484"/>
    </source>
</evidence>
<reference evidence="3" key="1">
    <citation type="journal article" date="2014" name="Int. J. Syst. Evol. Microbiol.">
        <title>Complete genome sequence of Corynebacterium casei LMG S-19264T (=DSM 44701T), isolated from a smear-ripened cheese.</title>
        <authorList>
            <consortium name="US DOE Joint Genome Institute (JGI-PGF)"/>
            <person name="Walter F."/>
            <person name="Albersmeier A."/>
            <person name="Kalinowski J."/>
            <person name="Ruckert C."/>
        </authorList>
    </citation>
    <scope>NUCLEOTIDE SEQUENCE</scope>
    <source>
        <strain evidence="3">VKM Ac-1321</strain>
    </source>
</reference>
<dbReference type="InterPro" id="IPR002347">
    <property type="entry name" value="SDR_fam"/>
</dbReference>
<accession>A0A9W6KL78</accession>
<dbReference type="GO" id="GO:0016491">
    <property type="term" value="F:oxidoreductase activity"/>
    <property type="evidence" value="ECO:0007669"/>
    <property type="project" value="UniProtKB-KW"/>
</dbReference>
<reference evidence="3" key="2">
    <citation type="submission" date="2023-01" db="EMBL/GenBank/DDBJ databases">
        <authorList>
            <person name="Sun Q."/>
            <person name="Evtushenko L."/>
        </authorList>
    </citation>
    <scope>NUCLEOTIDE SEQUENCE</scope>
    <source>
        <strain evidence="3">VKM Ac-1321</strain>
    </source>
</reference>
<comment type="similarity">
    <text evidence="1">Belongs to the short-chain dehydrogenases/reductases (SDR) family.</text>
</comment>
<evidence type="ECO:0000313" key="4">
    <source>
        <dbReference type="Proteomes" id="UP001143480"/>
    </source>
</evidence>
<dbReference type="Pfam" id="PF00106">
    <property type="entry name" value="adh_short"/>
    <property type="match status" value="1"/>
</dbReference>
<dbReference type="PANTHER" id="PTHR24320">
    <property type="entry name" value="RETINOL DEHYDROGENASE"/>
    <property type="match status" value="1"/>
</dbReference>
<dbReference type="SUPFAM" id="SSF51735">
    <property type="entry name" value="NAD(P)-binding Rossmann-fold domains"/>
    <property type="match status" value="1"/>
</dbReference>
<protein>
    <submittedName>
        <fullName evidence="3">Short-chain dehydrogenase/reductase</fullName>
    </submittedName>
</protein>
<gene>
    <name evidence="3" type="ORF">GCM10017581_032650</name>
</gene>
<proteinExistence type="inferred from homology"/>
<organism evidence="3 4">
    <name type="scientific">Dactylosporangium matsuzakiense</name>
    <dbReference type="NCBI Taxonomy" id="53360"/>
    <lineage>
        <taxon>Bacteria</taxon>
        <taxon>Bacillati</taxon>
        <taxon>Actinomycetota</taxon>
        <taxon>Actinomycetes</taxon>
        <taxon>Micromonosporales</taxon>
        <taxon>Micromonosporaceae</taxon>
        <taxon>Dactylosporangium</taxon>
    </lineage>
</organism>
<keyword evidence="4" id="KW-1185">Reference proteome</keyword>
<comment type="caution">
    <text evidence="3">The sequence shown here is derived from an EMBL/GenBank/DDBJ whole genome shotgun (WGS) entry which is preliminary data.</text>
</comment>
<sequence length="310" mass="32832">MKYPLREECVMGIPDQRGRTVVVTGASSGLGQVVARELQKAGAHVIAAVRTPAKAAEFEAIPIDLDDLESVRAFAERLHADGRSIDVLVNNAGLGSHTRQLSAQGFERTFAVNFLGHFALTGLLLDLMRTDGRARIVHVGSNLYRRLKTGLPLDDLAAQRGYSKGRAYVASKLANLVFGTELDRRLQAAGSPVRSLTAHPGLAITPMNSDLPGRGARALMTVAQAAIGRPAPRAAIALLYAAVSPDARPGVFLGPHLRKSDDRVYADALVPPADDPVLAERLWTVAEAATGVRFALTPAGGTRPVTTTGV</sequence>
<keyword evidence="2" id="KW-0560">Oxidoreductase</keyword>
<name>A0A9W6KL78_9ACTN</name>
<dbReference type="PRINTS" id="PR00081">
    <property type="entry name" value="GDHRDH"/>
</dbReference>